<dbReference type="PANTHER" id="PTHR33408">
    <property type="entry name" value="TRANSPOSASE"/>
    <property type="match status" value="1"/>
</dbReference>
<feature type="domain" description="Transposase InsH N-terminal" evidence="1">
    <location>
        <begin position="21"/>
        <end position="111"/>
    </location>
</feature>
<name>A0ABT6H874_9BACI</name>
<evidence type="ECO:0000313" key="2">
    <source>
        <dbReference type="EMBL" id="MDG5755521.1"/>
    </source>
</evidence>
<dbReference type="EMBL" id="JARULN010000031">
    <property type="protein sequence ID" value="MDG5755521.1"/>
    <property type="molecule type" value="Genomic_DNA"/>
</dbReference>
<organism evidence="2 3">
    <name type="scientific">Ectobacillus antri</name>
    <dbReference type="NCBI Taxonomy" id="2486280"/>
    <lineage>
        <taxon>Bacteria</taxon>
        <taxon>Bacillati</taxon>
        <taxon>Bacillota</taxon>
        <taxon>Bacilli</taxon>
        <taxon>Bacillales</taxon>
        <taxon>Bacillaceae</taxon>
        <taxon>Ectobacillus</taxon>
    </lineage>
</organism>
<evidence type="ECO:0000259" key="1">
    <source>
        <dbReference type="Pfam" id="PF05598"/>
    </source>
</evidence>
<keyword evidence="3" id="KW-1185">Reference proteome</keyword>
<dbReference type="Proteomes" id="UP001218246">
    <property type="component" value="Unassembled WGS sequence"/>
</dbReference>
<dbReference type="Pfam" id="PF05598">
    <property type="entry name" value="DUF772"/>
    <property type="match status" value="1"/>
</dbReference>
<dbReference type="PANTHER" id="PTHR33408:SF2">
    <property type="entry name" value="TRANSPOSASE DDE DOMAIN-CONTAINING PROTEIN"/>
    <property type="match status" value="1"/>
</dbReference>
<dbReference type="InterPro" id="IPR008490">
    <property type="entry name" value="Transposase_InsH_N"/>
</dbReference>
<sequence length="121" mass="14102">MKHQHVSFKEYTMNNLSLPTNLADFIPQGNMARVVHDMLEGIPLETFLTFYKGGGTSSYHPKMMTKIILYAYTQKMYHGREIARQLEVHLPLMRLSGFQKPDFRSINRFRSEKSCERSKSA</sequence>
<gene>
    <name evidence="2" type="ORF">P6P90_16620</name>
</gene>
<comment type="caution">
    <text evidence="2">The sequence shown here is derived from an EMBL/GenBank/DDBJ whole genome shotgun (WGS) entry which is preliminary data.</text>
</comment>
<protein>
    <submittedName>
        <fullName evidence="2">Transposase</fullName>
    </submittedName>
</protein>
<evidence type="ECO:0000313" key="3">
    <source>
        <dbReference type="Proteomes" id="UP001218246"/>
    </source>
</evidence>
<proteinExistence type="predicted"/>
<reference evidence="2 3" key="1">
    <citation type="submission" date="2023-04" db="EMBL/GenBank/DDBJ databases">
        <title>Ectobacillus antri isolated from activated sludge.</title>
        <authorList>
            <person name="Yan P."/>
            <person name="Liu X."/>
        </authorList>
    </citation>
    <scope>NUCLEOTIDE SEQUENCE [LARGE SCALE GENOMIC DNA]</scope>
    <source>
        <strain evidence="2 3">C18H</strain>
    </source>
</reference>
<dbReference type="RefSeq" id="WP_278018695.1">
    <property type="nucleotide sequence ID" value="NZ_JARRRY010000032.1"/>
</dbReference>
<accession>A0ABT6H874</accession>